<keyword evidence="1" id="KW-1133">Transmembrane helix</keyword>
<evidence type="ECO:0000256" key="1">
    <source>
        <dbReference type="SAM" id="Phobius"/>
    </source>
</evidence>
<dbReference type="EMBL" id="AP018216">
    <property type="protein sequence ID" value="BAY71661.1"/>
    <property type="molecule type" value="Genomic_DNA"/>
</dbReference>
<feature type="transmembrane region" description="Helical" evidence="1">
    <location>
        <begin position="148"/>
        <end position="165"/>
    </location>
</feature>
<proteinExistence type="predicted"/>
<reference evidence="2 3" key="1">
    <citation type="submission" date="2017-06" db="EMBL/GenBank/DDBJ databases">
        <title>Genome sequencing of cyanobaciteial culture collection at National Institute for Environmental Studies (NIES).</title>
        <authorList>
            <person name="Hirose Y."/>
            <person name="Shimura Y."/>
            <person name="Fujisawa T."/>
            <person name="Nakamura Y."/>
            <person name="Kawachi M."/>
        </authorList>
    </citation>
    <scope>NUCLEOTIDE SEQUENCE [LARGE SCALE GENOMIC DNA]</scope>
    <source>
        <strain evidence="2 3">NIES-23</strain>
    </source>
</reference>
<feature type="transmembrane region" description="Helical" evidence="1">
    <location>
        <begin position="122"/>
        <end position="142"/>
    </location>
</feature>
<protein>
    <submittedName>
        <fullName evidence="2">Uncharacterized protein</fullName>
    </submittedName>
</protein>
<keyword evidence="1" id="KW-0812">Transmembrane</keyword>
<keyword evidence="1" id="KW-0472">Membrane</keyword>
<evidence type="ECO:0000313" key="3">
    <source>
        <dbReference type="Proteomes" id="UP000217507"/>
    </source>
</evidence>
<dbReference type="AlphaFoldDB" id="A0A1Z4KRZ0"/>
<sequence length="190" mass="21953">MTNQGLESISVNEQTIYWAVRSGVAVGVQKYTKTHVTGGYGDSAPSSQIETIIEFSLQQESGNEIEMKFRREDIRVRDGQRVSAVFGYTESKTSYWLIFINHDSNKWYWVDTPYSFFRKLEIFVLLSDWWIAFFLAVIAISLVVSSEWAIFGIIVGTFGIIFLIIQRCRCQLAWNMVKPQIIEILSQLRE</sequence>
<evidence type="ECO:0000313" key="2">
    <source>
        <dbReference type="EMBL" id="BAY71661.1"/>
    </source>
</evidence>
<accession>A0A1Z4KRZ0</accession>
<dbReference type="Proteomes" id="UP000217507">
    <property type="component" value="Chromosome"/>
</dbReference>
<gene>
    <name evidence="2" type="ORF">NIES23_44810</name>
</gene>
<organism evidence="2 3">
    <name type="scientific">Trichormus variabilis NIES-23</name>
    <dbReference type="NCBI Taxonomy" id="1973479"/>
    <lineage>
        <taxon>Bacteria</taxon>
        <taxon>Bacillati</taxon>
        <taxon>Cyanobacteriota</taxon>
        <taxon>Cyanophyceae</taxon>
        <taxon>Nostocales</taxon>
        <taxon>Nostocaceae</taxon>
        <taxon>Trichormus</taxon>
    </lineage>
</organism>
<name>A0A1Z4KRZ0_ANAVA</name>